<reference evidence="1 2" key="1">
    <citation type="journal article" date="2011" name="BMC Genomics">
        <title>Insight into cross-talk between intra-amoebal pathogens.</title>
        <authorList>
            <person name="Gimenez G."/>
            <person name="Bertelli C."/>
            <person name="Moliner C."/>
            <person name="Robert C."/>
            <person name="Raoult D."/>
            <person name="Fournier P.E."/>
            <person name="Greub G."/>
        </authorList>
    </citation>
    <scope>NUCLEOTIDE SEQUENCE [LARGE SCALE GENOMIC DNA]</scope>
    <source>
        <strain evidence="1 2">LLAP12</strain>
    </source>
</reference>
<protein>
    <recommendedName>
        <fullName evidence="3">NHL repeat protein</fullName>
    </recommendedName>
</protein>
<sequence>MNRIIRFFTVFLMPALVFAGTPLFTITPLTPTTIQVPLVSAFTIQYVVQNQSAKPHTLIMKPINGITQVTSAGNCPNPVVLGAKQSCTLTLIVNGAQISGAINEGPQICQQGPNGKPNPQLCYQPSQANALHVSTMPITQIFYSGAQNGTVYYSFNNGATWIAITPPGNGSPIDSIFATTNNLYAGAANGFIYYTANNGMTWSATSSPDSSSVNSVFSMTNTLYAGTTNGFVYYSTNNGTTWNQTSSPDGSSITAVFATTHALYAGTENGSVFYSINNGASWIAINGQPDGSAIQSIFVANNTLFINTANEYSYSSSSLTGGGIWTAFAQSVYSLFVNSAGNLFYGGTQSGYVYSITDGTELGFITYTPINSVFVLGS</sequence>
<evidence type="ECO:0008006" key="3">
    <source>
        <dbReference type="Google" id="ProtNLM"/>
    </source>
</evidence>
<evidence type="ECO:0000313" key="1">
    <source>
        <dbReference type="EMBL" id="EHL28969.1"/>
    </source>
</evidence>
<proteinExistence type="predicted"/>
<gene>
    <name evidence="1" type="ORF">LDG_8963</name>
</gene>
<accession>G9EUG9</accession>
<dbReference type="OrthoDB" id="5642345at2"/>
<dbReference type="RefSeq" id="WP_006872823.1">
    <property type="nucleotide sequence ID" value="NZ_JH413850.1"/>
</dbReference>
<name>G9EUG9_9GAMM</name>
<dbReference type="Gene3D" id="2.130.10.10">
    <property type="entry name" value="YVTN repeat-like/Quinoprotein amine dehydrogenase"/>
    <property type="match status" value="1"/>
</dbReference>
<organism evidence="1 2">
    <name type="scientific">Legionella drancourtii LLAP12</name>
    <dbReference type="NCBI Taxonomy" id="658187"/>
    <lineage>
        <taxon>Bacteria</taxon>
        <taxon>Pseudomonadati</taxon>
        <taxon>Pseudomonadota</taxon>
        <taxon>Gammaproteobacteria</taxon>
        <taxon>Legionellales</taxon>
        <taxon>Legionellaceae</taxon>
        <taxon>Legionella</taxon>
    </lineage>
</organism>
<evidence type="ECO:0000313" key="2">
    <source>
        <dbReference type="Proteomes" id="UP000002770"/>
    </source>
</evidence>
<dbReference type="InterPro" id="IPR015943">
    <property type="entry name" value="WD40/YVTN_repeat-like_dom_sf"/>
</dbReference>
<dbReference type="SUPFAM" id="SSF110296">
    <property type="entry name" value="Oligoxyloglucan reducing end-specific cellobiohydrolase"/>
    <property type="match status" value="1"/>
</dbReference>
<keyword evidence="2" id="KW-1185">Reference proteome</keyword>
<dbReference type="AlphaFoldDB" id="G9EUG9"/>
<dbReference type="InParanoid" id="G9EUG9"/>
<dbReference type="HOGENOM" id="CLU_699790_0_0_6"/>
<dbReference type="Proteomes" id="UP000002770">
    <property type="component" value="Unassembled WGS sequence"/>
</dbReference>
<dbReference type="eggNOG" id="COG4447">
    <property type="taxonomic scope" value="Bacteria"/>
</dbReference>
<dbReference type="CDD" id="cd15482">
    <property type="entry name" value="Sialidase_non-viral"/>
    <property type="match status" value="1"/>
</dbReference>
<dbReference type="STRING" id="658187.LDG_8963"/>
<dbReference type="EMBL" id="JH413850">
    <property type="protein sequence ID" value="EHL28969.1"/>
    <property type="molecule type" value="Genomic_DNA"/>
</dbReference>